<evidence type="ECO:0000259" key="2">
    <source>
        <dbReference type="Pfam" id="PF07715"/>
    </source>
</evidence>
<organism evidence="4 5">
    <name type="scientific">Spirosoma linguale (strain ATCC 33905 / DSM 74 / LMG 10896 / Claus 1)</name>
    <dbReference type="NCBI Taxonomy" id="504472"/>
    <lineage>
        <taxon>Bacteria</taxon>
        <taxon>Pseudomonadati</taxon>
        <taxon>Bacteroidota</taxon>
        <taxon>Cytophagia</taxon>
        <taxon>Cytophagales</taxon>
        <taxon>Cytophagaceae</taxon>
        <taxon>Spirosoma</taxon>
    </lineage>
</organism>
<reference evidence="4 5" key="1">
    <citation type="journal article" date="2010" name="Stand. Genomic Sci.">
        <title>Complete genome sequence of Spirosoma linguale type strain (1).</title>
        <authorList>
            <person name="Lail K."/>
            <person name="Sikorski J."/>
            <person name="Saunders E."/>
            <person name="Lapidus A."/>
            <person name="Glavina Del Rio T."/>
            <person name="Copeland A."/>
            <person name="Tice H."/>
            <person name="Cheng J.-F."/>
            <person name="Lucas S."/>
            <person name="Nolan M."/>
            <person name="Bruce D."/>
            <person name="Goodwin L."/>
            <person name="Pitluck S."/>
            <person name="Ivanova N."/>
            <person name="Mavromatis K."/>
            <person name="Ovchinnikova G."/>
            <person name="Pati A."/>
            <person name="Chen A."/>
            <person name="Palaniappan K."/>
            <person name="Land M."/>
            <person name="Hauser L."/>
            <person name="Chang Y.-J."/>
            <person name="Jeffries C.D."/>
            <person name="Chain P."/>
            <person name="Brettin T."/>
            <person name="Detter J.C."/>
            <person name="Schuetze A."/>
            <person name="Rohde M."/>
            <person name="Tindall B.J."/>
            <person name="Goeker M."/>
            <person name="Bristow J."/>
            <person name="Eisen J.A."/>
            <person name="Markowitz V."/>
            <person name="Hugenholtz P."/>
            <person name="Kyrpides N.C."/>
            <person name="Klenk H.-P."/>
            <person name="Chen F."/>
        </authorList>
    </citation>
    <scope>NUCLEOTIDE SEQUENCE [LARGE SCALE GENOMIC DNA]</scope>
    <source>
        <strain evidence="5">ATCC 33905 / DSM 74 / LMG 10896 / Claus 1</strain>
    </source>
</reference>
<keyword evidence="1" id="KW-0732">Signal</keyword>
<feature type="chain" id="PRO_5003035967" evidence="1">
    <location>
        <begin position="23"/>
        <end position="828"/>
    </location>
</feature>
<keyword evidence="4" id="KW-0675">Receptor</keyword>
<dbReference type="EMBL" id="CP001769">
    <property type="protein sequence ID" value="ADB42336.1"/>
    <property type="molecule type" value="Genomic_DNA"/>
</dbReference>
<dbReference type="eggNOG" id="COG4771">
    <property type="taxonomic scope" value="Bacteria"/>
</dbReference>
<dbReference type="InterPro" id="IPR012910">
    <property type="entry name" value="Plug_dom"/>
</dbReference>
<accession>D2QU54</accession>
<evidence type="ECO:0000259" key="3">
    <source>
        <dbReference type="Pfam" id="PF14905"/>
    </source>
</evidence>
<sequence>MKPVLRLLFVHSILFWVGSAVAQQVATGNGNRLMGTVIDATTRQVLPFASVAVFTQRQGKDSLLTGSQTDEKGAFAIANLPAGTLTARITFVGYQQLEQVIRIAQAQTDLGTLALKPDASQLKEVQVTGEKSGIDMTMEKRTFNVAKNLTTIGGTAENVLKNVPSITLDESGNPSLRNMATTIYVNGKPTQLTLAQIPANQIESVEVISNPSARYDASTSGGIVNLVLKKNRLPGYNGLVSAGIGNNSRFDGTLNLDWRRGKWNLTSFYSINATKNPVTGYVYRTNRNADGSPINYFNQNTSISLNNTFQSGRIAADYALNKHNTLSLAATLVGGEFNTVSSQPYEYRDLSQRVISSGNRNTVPHNTFTNLGLEFDWKHQFARKGQELSLVTSYSRNHLSNAADWYTTALNAESGTGTATSQPGFPERDKITGRTIGDQVIAQLDYTHPLGDSAKLEMGLRSYTYIRDQQYFFNKLNNDTQAYQLLPSYSQDARIAEAVNAVYVLYTRQFRRNISLQAGLRLEQSSLHGTSRLDTTTFGYNYPSASGQNLFQSFFPSFALSKKLSENSEIGLSLSRKVGRPNFRHLFIGIQANDRQNITIGNPAVRPEFVNTAEVNYNKSWDSPLLGAVSWLATAYYIYEDHTIKPFTRPSAADSSVLVTTFINVKADIRYGFDNTLKFNIGPNLSAVANLNVFNVILQSVDLQNQLVSYNAKLNLTYRFPAAISAQLTGTNDGKAPSLQGYRQAVRGIDFAVRKGFWQNRASVTFTINDMFNSRRFISIYDQPGAYQLTMNRREVRFYKLSIQLPLGSDTIKRNQRKMDRPDVDFSN</sequence>
<dbReference type="PANTHER" id="PTHR40980:SF4">
    <property type="entry name" value="TONB-DEPENDENT RECEPTOR-LIKE BETA-BARREL DOMAIN-CONTAINING PROTEIN"/>
    <property type="match status" value="1"/>
</dbReference>
<evidence type="ECO:0000256" key="1">
    <source>
        <dbReference type="SAM" id="SignalP"/>
    </source>
</evidence>
<protein>
    <submittedName>
        <fullName evidence="4">TonB-dependent receptor plug</fullName>
    </submittedName>
</protein>
<gene>
    <name evidence="4" type="ordered locus">Slin_6378</name>
</gene>
<dbReference type="SUPFAM" id="SSF56935">
    <property type="entry name" value="Porins"/>
    <property type="match status" value="1"/>
</dbReference>
<dbReference type="Gene3D" id="2.170.130.10">
    <property type="entry name" value="TonB-dependent receptor, plug domain"/>
    <property type="match status" value="1"/>
</dbReference>
<dbReference type="KEGG" id="sli:Slin_6378"/>
<dbReference type="STRING" id="504472.Slin_6378"/>
<evidence type="ECO:0000313" key="5">
    <source>
        <dbReference type="Proteomes" id="UP000002028"/>
    </source>
</evidence>
<feature type="domain" description="Outer membrane protein beta-barrel" evidence="3">
    <location>
        <begin position="379"/>
        <end position="803"/>
    </location>
</feature>
<dbReference type="AlphaFoldDB" id="D2QU54"/>
<dbReference type="InterPro" id="IPR041700">
    <property type="entry name" value="OMP_b-brl_3"/>
</dbReference>
<feature type="domain" description="TonB-dependent receptor plug" evidence="2">
    <location>
        <begin position="155"/>
        <end position="223"/>
    </location>
</feature>
<dbReference type="RefSeq" id="WP_012930820.1">
    <property type="nucleotide sequence ID" value="NC_013730.1"/>
</dbReference>
<dbReference type="SUPFAM" id="SSF49464">
    <property type="entry name" value="Carboxypeptidase regulatory domain-like"/>
    <property type="match status" value="1"/>
</dbReference>
<evidence type="ECO:0000313" key="4">
    <source>
        <dbReference type="EMBL" id="ADB42336.1"/>
    </source>
</evidence>
<keyword evidence="5" id="KW-1185">Reference proteome</keyword>
<proteinExistence type="predicted"/>
<name>D2QU54_SPILD</name>
<dbReference type="Gene3D" id="2.60.40.1120">
    <property type="entry name" value="Carboxypeptidase-like, regulatory domain"/>
    <property type="match status" value="1"/>
</dbReference>
<dbReference type="InterPro" id="IPR037066">
    <property type="entry name" value="Plug_dom_sf"/>
</dbReference>
<dbReference type="PANTHER" id="PTHR40980">
    <property type="entry name" value="PLUG DOMAIN-CONTAINING PROTEIN"/>
    <property type="match status" value="1"/>
</dbReference>
<dbReference type="HOGENOM" id="CLU_017617_0_0_10"/>
<dbReference type="Pfam" id="PF14905">
    <property type="entry name" value="OMP_b-brl_3"/>
    <property type="match status" value="1"/>
</dbReference>
<dbReference type="InterPro" id="IPR008969">
    <property type="entry name" value="CarboxyPept-like_regulatory"/>
</dbReference>
<feature type="signal peptide" evidence="1">
    <location>
        <begin position="1"/>
        <end position="22"/>
    </location>
</feature>
<dbReference type="Pfam" id="PF07715">
    <property type="entry name" value="Plug"/>
    <property type="match status" value="1"/>
</dbReference>
<dbReference type="Pfam" id="PF13715">
    <property type="entry name" value="CarbopepD_reg_2"/>
    <property type="match status" value="1"/>
</dbReference>
<dbReference type="Proteomes" id="UP000002028">
    <property type="component" value="Chromosome"/>
</dbReference>